<dbReference type="OrthoDB" id="20018at2759"/>
<evidence type="ECO:0000313" key="6">
    <source>
        <dbReference type="EMBL" id="EDR28009.1"/>
    </source>
</evidence>
<dbReference type="KEGG" id="edi:EDI_122200"/>
<keyword evidence="3" id="KW-0540">Nuclease</keyword>
<dbReference type="eggNOG" id="KOG4417">
    <property type="taxonomic scope" value="Eukaryota"/>
</dbReference>
<dbReference type="GO" id="GO:0005737">
    <property type="term" value="C:cytoplasm"/>
    <property type="evidence" value="ECO:0007669"/>
    <property type="project" value="UniProtKB-SubCell"/>
</dbReference>
<dbReference type="Proteomes" id="UP000008076">
    <property type="component" value="Unassembled WGS sequence"/>
</dbReference>
<evidence type="ECO:0000256" key="4">
    <source>
        <dbReference type="ARBA" id="ARBA00022759"/>
    </source>
</evidence>
<dbReference type="EMBL" id="DS548627">
    <property type="protein sequence ID" value="EDR28009.1"/>
    <property type="molecule type" value="Genomic_DNA"/>
</dbReference>
<dbReference type="Pfam" id="PF04493">
    <property type="entry name" value="Endonuclease_5"/>
    <property type="match status" value="1"/>
</dbReference>
<proteinExistence type="predicted"/>
<dbReference type="GO" id="GO:0016891">
    <property type="term" value="F:RNA endonuclease activity producing 5'-phosphomonoesters, hydrolytic mechanism"/>
    <property type="evidence" value="ECO:0007669"/>
    <property type="project" value="TreeGrafter"/>
</dbReference>
<keyword evidence="2" id="KW-0963">Cytoplasm</keyword>
<dbReference type="AlphaFoldDB" id="B0EBT1"/>
<dbReference type="GeneID" id="5880737"/>
<dbReference type="GO" id="GO:0005730">
    <property type="term" value="C:nucleolus"/>
    <property type="evidence" value="ECO:0007669"/>
    <property type="project" value="TreeGrafter"/>
</dbReference>
<dbReference type="InterPro" id="IPR007581">
    <property type="entry name" value="Endonuclease-V"/>
</dbReference>
<dbReference type="Gene3D" id="3.30.2170.10">
    <property type="entry name" value="archaeoglobus fulgidus dsm 4304 superfamily"/>
    <property type="match status" value="1"/>
</dbReference>
<dbReference type="RefSeq" id="XP_001735773.1">
    <property type="nucleotide sequence ID" value="XM_001735721.1"/>
</dbReference>
<dbReference type="VEuPathDB" id="AmoebaDB:EDI_122200"/>
<evidence type="ECO:0000256" key="1">
    <source>
        <dbReference type="ARBA" id="ARBA00004496"/>
    </source>
</evidence>
<dbReference type="GO" id="GO:0003727">
    <property type="term" value="F:single-stranded RNA binding"/>
    <property type="evidence" value="ECO:0007669"/>
    <property type="project" value="TreeGrafter"/>
</dbReference>
<keyword evidence="7" id="KW-1185">Reference proteome</keyword>
<evidence type="ECO:0000256" key="5">
    <source>
        <dbReference type="ARBA" id="ARBA00022801"/>
    </source>
</evidence>
<keyword evidence="4" id="KW-0255">Endonuclease</keyword>
<dbReference type="GO" id="GO:0006281">
    <property type="term" value="P:DNA repair"/>
    <property type="evidence" value="ECO:0007669"/>
    <property type="project" value="InterPro"/>
</dbReference>
<evidence type="ECO:0000256" key="3">
    <source>
        <dbReference type="ARBA" id="ARBA00022722"/>
    </source>
</evidence>
<gene>
    <name evidence="6" type="ORF">EDI_122200</name>
</gene>
<protein>
    <recommendedName>
        <fullName evidence="8">Endonuclease V</fullName>
    </recommendedName>
</protein>
<organism evidence="7">
    <name type="scientific">Entamoeba dispar (strain ATCC PRA-260 / SAW760)</name>
    <dbReference type="NCBI Taxonomy" id="370354"/>
    <lineage>
        <taxon>Eukaryota</taxon>
        <taxon>Amoebozoa</taxon>
        <taxon>Evosea</taxon>
        <taxon>Archamoebae</taxon>
        <taxon>Mastigamoebida</taxon>
        <taxon>Entamoebidae</taxon>
        <taxon>Entamoeba</taxon>
    </lineage>
</organism>
<comment type="subcellular location">
    <subcellularLocation>
        <location evidence="1">Cytoplasm</location>
    </subcellularLocation>
</comment>
<reference evidence="7" key="1">
    <citation type="submission" date="2007-12" db="EMBL/GenBank/DDBJ databases">
        <title>Annotation of Entamoeba dispar SAW760.</title>
        <authorList>
            <person name="Lorenzi H."/>
            <person name="Inman J."/>
            <person name="Schobel S."/>
            <person name="Amedeo P."/>
            <person name="Caler E."/>
        </authorList>
    </citation>
    <scope>NUCLEOTIDE SEQUENCE [LARGE SCALE GENOMIC DNA]</scope>
    <source>
        <strain evidence="7">ATCC PRA-260 / SAW760</strain>
    </source>
</reference>
<accession>B0EBT1</accession>
<keyword evidence="5" id="KW-0378">Hydrolase</keyword>
<evidence type="ECO:0000313" key="7">
    <source>
        <dbReference type="Proteomes" id="UP000008076"/>
    </source>
</evidence>
<evidence type="ECO:0000256" key="2">
    <source>
        <dbReference type="ARBA" id="ARBA00022490"/>
    </source>
</evidence>
<dbReference type="PANTHER" id="PTHR28511">
    <property type="entry name" value="ENDONUCLEASE V"/>
    <property type="match status" value="1"/>
</dbReference>
<evidence type="ECO:0008006" key="8">
    <source>
        <dbReference type="Google" id="ProtNLM"/>
    </source>
</evidence>
<name>B0EBT1_ENTDS</name>
<dbReference type="PANTHER" id="PTHR28511:SF1">
    <property type="entry name" value="ENDONUCLEASE V"/>
    <property type="match status" value="1"/>
</dbReference>
<dbReference type="CDD" id="cd06559">
    <property type="entry name" value="Endonuclease_V"/>
    <property type="match status" value="1"/>
</dbReference>
<sequence>MGLDISFSTNHTDLAIGCLVICEYPSGKELLTLTEVEVYHELLNNCKEKYPELYPEVVLVDGNGYYHPRRFGSATHVGICCDIPSIGVAKTVLCVDGIGKKEINIVTSQIKAGESTTISTSSGEVLCGVIRSRGGSINPIVVSCGHKVSLSTAVIICKECCLHKIPEPIRLADLISRNLNEIISSSKTIWFTEQTIQFLPLIPSQIKIIRLPVISPESTILKNNYLKERIASLSLKNPKFSFDLSEFMSLTSLSLIIKNHLRVNDFIRNRYHRFEKGYVLMEGFVDTNFINHIDRFNIKKVVIEFDKQEILESVIKNKELLKRITFCYKECYKKGFDNEILIQYYPEHIKINGFSKKKIKMDFSSYTFIKSIKSTNSSIYFNPPVSLTHLESKYLYKISSLNELYLQGKNIQDISFPNNLTA</sequence>